<dbReference type="Proteomes" id="UP000237271">
    <property type="component" value="Unassembled WGS sequence"/>
</dbReference>
<gene>
    <name evidence="2" type="ORF">PHPALM_16052</name>
</gene>
<comment type="caution">
    <text evidence="2">The sequence shown here is derived from an EMBL/GenBank/DDBJ whole genome shotgun (WGS) entry which is preliminary data.</text>
</comment>
<proteinExistence type="predicted"/>
<feature type="non-terminal residue" evidence="2">
    <location>
        <position position="1"/>
    </location>
</feature>
<name>A0A2P4XQN4_9STRA</name>
<protein>
    <submittedName>
        <fullName evidence="2">Uncharacterized protein</fullName>
    </submittedName>
</protein>
<evidence type="ECO:0000313" key="3">
    <source>
        <dbReference type="Proteomes" id="UP000237271"/>
    </source>
</evidence>
<accession>A0A2P4XQN4</accession>
<sequence length="259" mass="28268">PCVGGANGEESLVRTRLSDSSPPVQDVSLEVSSSDQVASLPPVPEEVIVRGVEVHAELTRDQLEERAASQVARWEQEQSGLISPPSVEYTWPEVLPDSLAWMNAALTTSKYLAARTAAEDVARPWVEEIALVRRDLATAQDLAGAQVPLGMLSPRECVADLQTLLSQAGFQFRNLVPEWFQAQASKVSPETVRSLVTDLQRLLAAELVEWRLLAEGATFSVRQASEDQARVEGVPVLEYHAEDEDGELLMSDIAVLGRT</sequence>
<evidence type="ECO:0000256" key="1">
    <source>
        <dbReference type="SAM" id="MobiDB-lite"/>
    </source>
</evidence>
<reference evidence="2 3" key="1">
    <citation type="journal article" date="2017" name="Genome Biol. Evol.">
        <title>Phytophthora megakarya and P. palmivora, closely related causal agents of cacao black pod rot, underwent increases in genome sizes and gene numbers by different mechanisms.</title>
        <authorList>
            <person name="Ali S.S."/>
            <person name="Shao J."/>
            <person name="Lary D.J."/>
            <person name="Kronmiller B."/>
            <person name="Shen D."/>
            <person name="Strem M.D."/>
            <person name="Amoako-Attah I."/>
            <person name="Akrofi A.Y."/>
            <person name="Begoude B.A."/>
            <person name="Ten Hoopen G.M."/>
            <person name="Coulibaly K."/>
            <person name="Kebe B.I."/>
            <person name="Melnick R.L."/>
            <person name="Guiltinan M.J."/>
            <person name="Tyler B.M."/>
            <person name="Meinhardt L.W."/>
            <person name="Bailey B.A."/>
        </authorList>
    </citation>
    <scope>NUCLEOTIDE SEQUENCE [LARGE SCALE GENOMIC DNA]</scope>
    <source>
        <strain evidence="3">sbr112.9</strain>
    </source>
</reference>
<evidence type="ECO:0000313" key="2">
    <source>
        <dbReference type="EMBL" id="POM67863.1"/>
    </source>
</evidence>
<dbReference type="EMBL" id="NCKW01008595">
    <property type="protein sequence ID" value="POM67863.1"/>
    <property type="molecule type" value="Genomic_DNA"/>
</dbReference>
<organism evidence="2 3">
    <name type="scientific">Phytophthora palmivora</name>
    <dbReference type="NCBI Taxonomy" id="4796"/>
    <lineage>
        <taxon>Eukaryota</taxon>
        <taxon>Sar</taxon>
        <taxon>Stramenopiles</taxon>
        <taxon>Oomycota</taxon>
        <taxon>Peronosporomycetes</taxon>
        <taxon>Peronosporales</taxon>
        <taxon>Peronosporaceae</taxon>
        <taxon>Phytophthora</taxon>
    </lineage>
</organism>
<dbReference type="OrthoDB" id="127653at2759"/>
<feature type="region of interest" description="Disordered" evidence="1">
    <location>
        <begin position="1"/>
        <end position="25"/>
    </location>
</feature>
<keyword evidence="3" id="KW-1185">Reference proteome</keyword>
<dbReference type="AlphaFoldDB" id="A0A2P4XQN4"/>